<evidence type="ECO:0000313" key="4">
    <source>
        <dbReference type="EMBL" id="SDM88206.1"/>
    </source>
</evidence>
<gene>
    <name evidence="4" type="ORF">SAMN04488502_10895</name>
</gene>
<proteinExistence type="predicted"/>
<feature type="coiled-coil region" evidence="1">
    <location>
        <begin position="467"/>
        <end position="529"/>
    </location>
</feature>
<keyword evidence="1" id="KW-0175">Coiled coil</keyword>
<dbReference type="STRING" id="146817.SAMN04488502_10895"/>
<dbReference type="AlphaFoldDB" id="A0A1G9WVM1"/>
<evidence type="ECO:0000256" key="1">
    <source>
        <dbReference type="SAM" id="Coils"/>
    </source>
</evidence>
<dbReference type="PANTHER" id="PTHR41786:SF1">
    <property type="entry name" value="6-HYDROXYMETHYLPTERIN DIPHOSPHOKINASE MPTE-LIKE DOMAIN-CONTAINING PROTEIN"/>
    <property type="match status" value="1"/>
</dbReference>
<dbReference type="EMBL" id="FNHB01000008">
    <property type="protein sequence ID" value="SDM88206.1"/>
    <property type="molecule type" value="Genomic_DNA"/>
</dbReference>
<dbReference type="InterPro" id="IPR002826">
    <property type="entry name" value="MptE-like"/>
</dbReference>
<reference evidence="4 5" key="1">
    <citation type="submission" date="2016-10" db="EMBL/GenBank/DDBJ databases">
        <authorList>
            <person name="de Groot N.N."/>
        </authorList>
    </citation>
    <scope>NUCLEOTIDE SEQUENCE [LARGE SCALE GENOMIC DNA]</scope>
    <source>
        <strain evidence="4 5">DSM 1736</strain>
    </source>
</reference>
<dbReference type="Proteomes" id="UP000214880">
    <property type="component" value="Unassembled WGS sequence"/>
</dbReference>
<accession>A0A1G9WVM1</accession>
<feature type="domain" description="6-hydroxymethylpterin diphosphokinase MptE-like" evidence="2">
    <location>
        <begin position="222"/>
        <end position="373"/>
    </location>
</feature>
<evidence type="ECO:0000313" key="5">
    <source>
        <dbReference type="Proteomes" id="UP000214880"/>
    </source>
</evidence>
<dbReference type="InterPro" id="IPR045376">
    <property type="entry name" value="Maf_N"/>
</dbReference>
<dbReference type="Pfam" id="PF01973">
    <property type="entry name" value="MptE-like"/>
    <property type="match status" value="1"/>
</dbReference>
<dbReference type="PANTHER" id="PTHR41786">
    <property type="entry name" value="MOTILITY ACCESSORY FACTOR MAF"/>
    <property type="match status" value="1"/>
</dbReference>
<dbReference type="OrthoDB" id="5291305at2"/>
<feature type="domain" description="Glycosyltransferase Maf N-terminal" evidence="3">
    <location>
        <begin position="61"/>
        <end position="128"/>
    </location>
</feature>
<dbReference type="RefSeq" id="WP_092074315.1">
    <property type="nucleotide sequence ID" value="NZ_FNHB01000008.1"/>
</dbReference>
<evidence type="ECO:0000259" key="2">
    <source>
        <dbReference type="Pfam" id="PF01973"/>
    </source>
</evidence>
<protein>
    <submittedName>
        <fullName evidence="4">Uncharacterized conserved protein</fullName>
    </submittedName>
</protein>
<sequence length="620" mass="70552">MKYYKKNLQVIKQGSGALYKTVTASLPLYRANTQYIAEADNLLVKTTSGQCYLHSLYNKDRELKNLFSKLADDTKIIILFGLGLGHSLAFLASQFQELEHLIVIEPNLDAFKHFLMQNDLPKVGGKFKRISFIVNQSDESTATMLEGLLGDELYRQPALIAPVSYRTLYADYFRDVQRGLTRVVRRMLINLSTQRYSLEKWLTNSWRNYWQESLRLEDIAPHITSLPVIIVSAGPSLNKNIHLLKEAKNKAMVIAVGSAISILDNYGIIPHLRMAFDGNRENELVFNGVDTMKCPLLYCDALYHEILPNYHGPKIKMTLMNDFLTRYLDKLQQRKTFLLNNGFSIANVAFDLACKLNSSHIILMGQDLCYTDDKMHADGSWSDGFIQGKEGMIRAEDIYQRPVMTSQEYLGMKNVFEDLIRAYRMKCINSSEGGLAILGSVNKPLRQVLDEELAKKIDITGIVEQAIVRAEKKRKDTVDKLTELMAKVECDLQEVNLIYQERLTLLREVRQLEAENEGVESILALLKEIQSGANQLQSIAYYQEVILPFMQYILQAIHGSFAYNGSDKTKQADALSRTYGGETAEVQRLLRLSEKLLEEAKMAHTDQEALFTEYCLGLLV</sequence>
<dbReference type="Pfam" id="PF20157">
    <property type="entry name" value="Maf_flag10_N"/>
    <property type="match status" value="1"/>
</dbReference>
<name>A0A1G9WVM1_9FIRM</name>
<organism evidence="4 5">
    <name type="scientific">Dendrosporobacter quercicolus</name>
    <dbReference type="NCBI Taxonomy" id="146817"/>
    <lineage>
        <taxon>Bacteria</taxon>
        <taxon>Bacillati</taxon>
        <taxon>Bacillota</taxon>
        <taxon>Negativicutes</taxon>
        <taxon>Selenomonadales</taxon>
        <taxon>Sporomusaceae</taxon>
        <taxon>Dendrosporobacter</taxon>
    </lineage>
</organism>
<evidence type="ECO:0000259" key="3">
    <source>
        <dbReference type="Pfam" id="PF20157"/>
    </source>
</evidence>
<keyword evidence="5" id="KW-1185">Reference proteome</keyword>